<dbReference type="GO" id="GO:0031931">
    <property type="term" value="C:TORC1 complex"/>
    <property type="evidence" value="ECO:0007669"/>
    <property type="project" value="InterPro"/>
</dbReference>
<name>A0A0D0VSC7_CRYGA</name>
<dbReference type="SMART" id="SM01302">
    <property type="entry name" value="Raptor_N"/>
    <property type="match status" value="1"/>
</dbReference>
<feature type="domain" description="Raptor N-terminal CASPase-like" evidence="6">
    <location>
        <begin position="91"/>
        <end position="244"/>
    </location>
</feature>
<dbReference type="PROSITE" id="PS00678">
    <property type="entry name" value="WD_REPEATS_1"/>
    <property type="match status" value="1"/>
</dbReference>
<dbReference type="SMART" id="SM00320">
    <property type="entry name" value="WD40"/>
    <property type="match status" value="5"/>
</dbReference>
<evidence type="ECO:0000256" key="1">
    <source>
        <dbReference type="ARBA" id="ARBA00009257"/>
    </source>
</evidence>
<dbReference type="InterPro" id="IPR015943">
    <property type="entry name" value="WD40/YVTN_repeat-like_dom_sf"/>
</dbReference>
<dbReference type="InterPro" id="IPR019775">
    <property type="entry name" value="WD40_repeat_CS"/>
</dbReference>
<reference evidence="7" key="1">
    <citation type="submission" date="2015-01" db="EMBL/GenBank/DDBJ databases">
        <title>The Genome Sequence of Cryptococcus gattii CA1280.</title>
        <authorList>
            <consortium name="The Broad Institute Genomics Platform"/>
            <person name="Cuomo C."/>
            <person name="Litvintseva A."/>
            <person name="Chen Y."/>
            <person name="Heitman J."/>
            <person name="Sun S."/>
            <person name="Springer D."/>
            <person name="Dromer F."/>
            <person name="Young S."/>
            <person name="Zeng Q."/>
            <person name="Gargeya S."/>
            <person name="Abouelleil A."/>
            <person name="Alvarado L."/>
            <person name="Chapman S.B."/>
            <person name="Gainer-Dewar J."/>
            <person name="Goldberg J."/>
            <person name="Griggs A."/>
            <person name="Gujja S."/>
            <person name="Hansen M."/>
            <person name="Howarth C."/>
            <person name="Imamovic A."/>
            <person name="Larimer J."/>
            <person name="Murphy C."/>
            <person name="Naylor J."/>
            <person name="Pearson M."/>
            <person name="Priest M."/>
            <person name="Roberts A."/>
            <person name="Saif S."/>
            <person name="Shea T."/>
            <person name="Sykes S."/>
            <person name="Wortman J."/>
            <person name="Nusbaum C."/>
            <person name="Birren B."/>
        </authorList>
    </citation>
    <scope>NUCLEOTIDE SEQUENCE [LARGE SCALE GENOMIC DNA]</scope>
    <source>
        <strain evidence="7">CA1280</strain>
    </source>
</reference>
<evidence type="ECO:0000313" key="7">
    <source>
        <dbReference type="EMBL" id="KIR49971.1"/>
    </source>
</evidence>
<organism evidence="7">
    <name type="scientific">Cryptococcus bacillisporus CA1280</name>
    <dbReference type="NCBI Taxonomy" id="1296109"/>
    <lineage>
        <taxon>Eukaryota</taxon>
        <taxon>Fungi</taxon>
        <taxon>Dikarya</taxon>
        <taxon>Basidiomycota</taxon>
        <taxon>Agaricomycotina</taxon>
        <taxon>Tremellomycetes</taxon>
        <taxon>Tremellales</taxon>
        <taxon>Cryptococcaceae</taxon>
        <taxon>Cryptococcus</taxon>
        <taxon>Cryptococcus gattii species complex</taxon>
    </lineage>
</organism>
<dbReference type="InterPro" id="IPR029347">
    <property type="entry name" value="Raptor_N"/>
</dbReference>
<dbReference type="GO" id="GO:0030674">
    <property type="term" value="F:protein-macromolecule adaptor activity"/>
    <property type="evidence" value="ECO:0007669"/>
    <property type="project" value="TreeGrafter"/>
</dbReference>
<evidence type="ECO:0000256" key="4">
    <source>
        <dbReference type="PROSITE-ProRule" id="PRU00221"/>
    </source>
</evidence>
<dbReference type="GO" id="GO:0005737">
    <property type="term" value="C:cytoplasm"/>
    <property type="evidence" value="ECO:0007669"/>
    <property type="project" value="TreeGrafter"/>
</dbReference>
<dbReference type="SUPFAM" id="SSF50978">
    <property type="entry name" value="WD40 repeat-like"/>
    <property type="match status" value="1"/>
</dbReference>
<dbReference type="Gene3D" id="2.130.10.10">
    <property type="entry name" value="YVTN repeat-like/Quinoprotein amine dehydrogenase"/>
    <property type="match status" value="2"/>
</dbReference>
<evidence type="ECO:0000259" key="6">
    <source>
        <dbReference type="SMART" id="SM01302"/>
    </source>
</evidence>
<dbReference type="InterPro" id="IPR011989">
    <property type="entry name" value="ARM-like"/>
</dbReference>
<gene>
    <name evidence="7" type="ORF">I312_01065</name>
</gene>
<dbReference type="OrthoDB" id="10262360at2759"/>
<dbReference type="InterPro" id="IPR001680">
    <property type="entry name" value="WD40_rpt"/>
</dbReference>
<dbReference type="EMBL" id="KN847974">
    <property type="protein sequence ID" value="KIR49971.1"/>
    <property type="molecule type" value="Genomic_DNA"/>
</dbReference>
<evidence type="ECO:0000256" key="2">
    <source>
        <dbReference type="ARBA" id="ARBA00022574"/>
    </source>
</evidence>
<evidence type="ECO:0000256" key="5">
    <source>
        <dbReference type="SAM" id="MobiDB-lite"/>
    </source>
</evidence>
<dbReference type="GO" id="GO:0071230">
    <property type="term" value="P:cellular response to amino acid stimulus"/>
    <property type="evidence" value="ECO:0007669"/>
    <property type="project" value="TreeGrafter"/>
</dbReference>
<dbReference type="PANTHER" id="PTHR12848:SF16">
    <property type="entry name" value="REGULATORY-ASSOCIATED PROTEIN OF MTOR"/>
    <property type="match status" value="1"/>
</dbReference>
<dbReference type="GO" id="GO:0030307">
    <property type="term" value="P:positive regulation of cell growth"/>
    <property type="evidence" value="ECO:0007669"/>
    <property type="project" value="TreeGrafter"/>
</dbReference>
<accession>A0A0D0VSC7</accession>
<dbReference type="InterPro" id="IPR036322">
    <property type="entry name" value="WD40_repeat_dom_sf"/>
</dbReference>
<feature type="region of interest" description="Disordered" evidence="5">
    <location>
        <begin position="881"/>
        <end position="934"/>
    </location>
</feature>
<dbReference type="InterPro" id="IPR004083">
    <property type="entry name" value="Raptor"/>
</dbReference>
<dbReference type="GO" id="GO:0009267">
    <property type="term" value="P:cellular response to starvation"/>
    <property type="evidence" value="ECO:0007669"/>
    <property type="project" value="TreeGrafter"/>
</dbReference>
<dbReference type="PRINTS" id="PR01547">
    <property type="entry name" value="YEAST176DUF"/>
</dbReference>
<dbReference type="Pfam" id="PF14538">
    <property type="entry name" value="Raptor_N"/>
    <property type="match status" value="1"/>
</dbReference>
<dbReference type="PANTHER" id="PTHR12848">
    <property type="entry name" value="REGULATORY-ASSOCIATED PROTEIN OF MTOR"/>
    <property type="match status" value="1"/>
</dbReference>
<evidence type="ECO:0000256" key="3">
    <source>
        <dbReference type="ARBA" id="ARBA00022737"/>
    </source>
</evidence>
<dbReference type="GO" id="GO:0010506">
    <property type="term" value="P:regulation of autophagy"/>
    <property type="evidence" value="ECO:0007669"/>
    <property type="project" value="TreeGrafter"/>
</dbReference>
<dbReference type="GO" id="GO:0031929">
    <property type="term" value="P:TOR signaling"/>
    <property type="evidence" value="ECO:0007669"/>
    <property type="project" value="InterPro"/>
</dbReference>
<sequence length="1522" mass="169515">MTQYGETPSLPYARDESSTSQVQSAYPAYPAETYEHQEAFVDEEDDFSADVDVGAALQYWTALRHMGGKGKQKEGSEEDKTSKSPWRLRSKLKTVTAGLFICLNLGVDPPDIVKTNPCAKTECWIDPTQLPAPKAIDAIGRNLHQQFETLNPKVKYKAFLDPSIEDTKKNCISMRKTTKDERVVFYYNGHGVPRPTPSGEIWVFNKNYTQYIPVSLYDLQEWLGSPCIYIWECSAAGNILNNFMKSAERRDAEVRHAAAQAGHEDLPRTSYTEALHLAACKANQILPMSPDLPADLFTCCLTSPIETALRHFVLQDPLPRNTGLSPDDPRSRITVDLAMRIPGDLKDRRTPLGELSWIFTAVTDTIAWLSFPRDMFNKLFRQDLLVAALFRNFLLAQRIMSAYHCTPTSIPEIPDTHNHPLWESWDLAVDACLAQLPGIFDQLGELEPGKPLTIPPGMYKPSTFFAQHLQAFEVWLQHGATVPNKRAARNRNEVVPRSPPEQLPIVLQVLLSQSHRLRALILISRFVDLGPWAVHLSLSIGIFPYVQKLLASPAIELKPVLIYIWARILAIDQSCQIDLLRDSGFTYFTQILAAYPQQGSLVIPNANEHRAMSAFILSILCRDFRQGQTACLNTHVFDACVARLHEDDWLLKTWCLLCVGQLWADYDEAKALFWQSQRQGELLSALRSTSVEVRAAALYAFGTLLGTSAISIETPAKGGGGTGAQIGLSDVQQLELEAGVAFACMMSVKEDASPLVRKELVVVISCVVREWRGWLVCAAWVYYEQEAALVAMEDDKPMPKDVVSDTLEQWTMNEDKHPEEHQHNLTLLSSFKVLFETLLDLSVDPHTEVALTASTVVDYIIALLMDSPFVRVEGSAIRSIIKQHSRPRNPPRQASTGHFERHKFSHLNGVPPTLTRASSHHDKSAADSIPSLKRNSSVANALRSLASMTGFSAPETPSEEPPSTEPRQEIPTAPDLSTSAYISPYPETGHERVQPDSHSTSTSSTGRKPSSLKYLNTHMNTRASLGILPPRLDQTPVEAYQVLEALTGEDMERLRMRRIRGRDAGGDVDGRYGNNGLPRSTDLGLGMVAKEVKDDVLPLRSGYFDWAMDYFRTPQMKAPDADEPGSQTYNEQAWKHQRNEQMVERSRASEEFAATHSWNLEAGTLHNDAWPLQLAFHSYDPVLAVTDDTDKICVWDWQNKVKLNKFSNQNIGGSSISSIHFVNEMASSLMLTASTEGSIRIFRDYEIPGETALASTFRAVSETYPVAHSSGLLTAWEQQKGHLLVGGDMKVVRLWDATVERHLRDIATQAGSNLTAISSDEPDGNVFVAGFGDGVVRLFDKRAEDAGEVVLRTWRQHKIWIQSVHLQKGSMRELVTGSMDGEVRVWDVRKPDEPLYTLPRRNEGLMALAVHTGAPVLARTTAITPYSTKQDLEITGFKNPLQPQRLAKISIPVPPAYNTPRHRAVDFLPSSASLVFHPVEMVVAAGGFDTSGTVKLYRCPAPDLPLGGNWDQSNGVVNGYLY</sequence>
<proteinExistence type="inferred from homology"/>
<feature type="compositionally biased region" description="Polar residues" evidence="5">
    <location>
        <begin position="996"/>
        <end position="1012"/>
    </location>
</feature>
<dbReference type="Gene3D" id="1.25.10.10">
    <property type="entry name" value="Leucine-rich Repeat Variant"/>
    <property type="match status" value="1"/>
</dbReference>
<dbReference type="Pfam" id="PF00400">
    <property type="entry name" value="WD40"/>
    <property type="match status" value="1"/>
</dbReference>
<dbReference type="SUPFAM" id="SSF48371">
    <property type="entry name" value="ARM repeat"/>
    <property type="match status" value="1"/>
</dbReference>
<feature type="repeat" description="WD" evidence="4">
    <location>
        <begin position="1374"/>
        <end position="1389"/>
    </location>
</feature>
<keyword evidence="2 4" id="KW-0853">WD repeat</keyword>
<dbReference type="InterPro" id="IPR016024">
    <property type="entry name" value="ARM-type_fold"/>
</dbReference>
<dbReference type="PROSITE" id="PS50082">
    <property type="entry name" value="WD_REPEATS_2"/>
    <property type="match status" value="1"/>
</dbReference>
<protein>
    <submittedName>
        <fullName evidence="7">WD-repeat protein mip1</fullName>
    </submittedName>
</protein>
<feature type="region of interest" description="Disordered" evidence="5">
    <location>
        <begin position="1"/>
        <end position="27"/>
    </location>
</feature>
<comment type="similarity">
    <text evidence="1">Belongs to the WD repeat RAPTOR family.</text>
</comment>
<feature type="region of interest" description="Disordered" evidence="5">
    <location>
        <begin position="949"/>
        <end position="1012"/>
    </location>
</feature>
<dbReference type="HOGENOM" id="CLU_001136_3_1_1"/>
<dbReference type="FunFam" id="2.130.10.10:FF:002145">
    <property type="entry name" value="Predicted protein"/>
    <property type="match status" value="1"/>
</dbReference>
<keyword evidence="3" id="KW-0677">Repeat</keyword>